<keyword evidence="2 5" id="KW-0863">Zinc-finger</keyword>
<dbReference type="GO" id="GO:0034967">
    <property type="term" value="C:Set3 complex"/>
    <property type="evidence" value="ECO:0007669"/>
    <property type="project" value="TreeGrafter"/>
</dbReference>
<dbReference type="GO" id="GO:0008270">
    <property type="term" value="F:zinc ion binding"/>
    <property type="evidence" value="ECO:0007669"/>
    <property type="project" value="UniProtKB-KW"/>
</dbReference>
<dbReference type="AlphaFoldDB" id="A0A8H7QP21"/>
<comment type="caution">
    <text evidence="9">The sequence shown here is derived from an EMBL/GenBank/DDBJ whole genome shotgun (WGS) entry which is preliminary data.</text>
</comment>
<dbReference type="InterPro" id="IPR013083">
    <property type="entry name" value="Znf_RING/FYVE/PHD"/>
</dbReference>
<dbReference type="CDD" id="cd15550">
    <property type="entry name" value="PHD_MLL5"/>
    <property type="match status" value="1"/>
</dbReference>
<dbReference type="Pfam" id="PF00856">
    <property type="entry name" value="SET"/>
    <property type="match status" value="1"/>
</dbReference>
<evidence type="ECO:0000256" key="2">
    <source>
        <dbReference type="ARBA" id="ARBA00022771"/>
    </source>
</evidence>
<evidence type="ECO:0000256" key="6">
    <source>
        <dbReference type="SAM" id="MobiDB-lite"/>
    </source>
</evidence>
<keyword evidence="10" id="KW-1185">Reference proteome</keyword>
<dbReference type="Proteomes" id="UP000603453">
    <property type="component" value="Unassembled WGS sequence"/>
</dbReference>
<dbReference type="InterPro" id="IPR001214">
    <property type="entry name" value="SET_dom"/>
</dbReference>
<gene>
    <name evidence="9" type="ORF">INT47_010024</name>
</gene>
<feature type="region of interest" description="Disordered" evidence="6">
    <location>
        <begin position="469"/>
        <end position="499"/>
    </location>
</feature>
<dbReference type="InterPro" id="IPR011011">
    <property type="entry name" value="Znf_FYVE_PHD"/>
</dbReference>
<dbReference type="PANTHER" id="PTHR46462:SF3">
    <property type="entry name" value="UPSET, ISOFORM A"/>
    <property type="match status" value="1"/>
</dbReference>
<protein>
    <recommendedName>
        <fullName evidence="11">SET domain-containing protein</fullName>
    </recommendedName>
</protein>
<dbReference type="PROSITE" id="PS50280">
    <property type="entry name" value="SET"/>
    <property type="match status" value="1"/>
</dbReference>
<dbReference type="SMART" id="SM00249">
    <property type="entry name" value="PHD"/>
    <property type="match status" value="1"/>
</dbReference>
<dbReference type="SUPFAM" id="SSF57903">
    <property type="entry name" value="FYVE/PHD zinc finger"/>
    <property type="match status" value="1"/>
</dbReference>
<dbReference type="InterPro" id="IPR019786">
    <property type="entry name" value="Zinc_finger_PHD-type_CS"/>
</dbReference>
<dbReference type="Gene3D" id="3.30.40.10">
    <property type="entry name" value="Zinc/RING finger domain, C3HC4 (zinc finger)"/>
    <property type="match status" value="1"/>
</dbReference>
<dbReference type="EMBL" id="JAEPRD010000161">
    <property type="protein sequence ID" value="KAG2195814.1"/>
    <property type="molecule type" value="Genomic_DNA"/>
</dbReference>
<feature type="domain" description="SET" evidence="8">
    <location>
        <begin position="204"/>
        <end position="343"/>
    </location>
</feature>
<feature type="compositionally biased region" description="Polar residues" evidence="6">
    <location>
        <begin position="575"/>
        <end position="587"/>
    </location>
</feature>
<evidence type="ECO:0008006" key="11">
    <source>
        <dbReference type="Google" id="ProtNLM"/>
    </source>
</evidence>
<dbReference type="GO" id="GO:0006355">
    <property type="term" value="P:regulation of DNA-templated transcription"/>
    <property type="evidence" value="ECO:0007669"/>
    <property type="project" value="TreeGrafter"/>
</dbReference>
<feature type="compositionally biased region" description="Polar residues" evidence="6">
    <location>
        <begin position="473"/>
        <end position="489"/>
    </location>
</feature>
<evidence type="ECO:0000256" key="1">
    <source>
        <dbReference type="ARBA" id="ARBA00022723"/>
    </source>
</evidence>
<evidence type="ECO:0000256" key="5">
    <source>
        <dbReference type="PROSITE-ProRule" id="PRU00146"/>
    </source>
</evidence>
<feature type="domain" description="PHD-type" evidence="7">
    <location>
        <begin position="29"/>
        <end position="77"/>
    </location>
</feature>
<name>A0A8H7QP21_9FUNG</name>
<dbReference type="Gene3D" id="2.170.270.10">
    <property type="entry name" value="SET domain"/>
    <property type="match status" value="1"/>
</dbReference>
<feature type="region of interest" description="Disordered" evidence="6">
    <location>
        <begin position="627"/>
        <end position="660"/>
    </location>
</feature>
<dbReference type="SMART" id="SM00317">
    <property type="entry name" value="SET"/>
    <property type="match status" value="1"/>
</dbReference>
<keyword evidence="1" id="KW-0479">Metal-binding</keyword>
<keyword evidence="4" id="KW-0156">Chromatin regulator</keyword>
<dbReference type="InterPro" id="IPR046341">
    <property type="entry name" value="SET_dom_sf"/>
</dbReference>
<dbReference type="InterPro" id="IPR001965">
    <property type="entry name" value="Znf_PHD"/>
</dbReference>
<dbReference type="GO" id="GO:0006325">
    <property type="term" value="P:chromatin organization"/>
    <property type="evidence" value="ECO:0007669"/>
    <property type="project" value="UniProtKB-KW"/>
</dbReference>
<proteinExistence type="predicted"/>
<organism evidence="9 10">
    <name type="scientific">Mucor saturninus</name>
    <dbReference type="NCBI Taxonomy" id="64648"/>
    <lineage>
        <taxon>Eukaryota</taxon>
        <taxon>Fungi</taxon>
        <taxon>Fungi incertae sedis</taxon>
        <taxon>Mucoromycota</taxon>
        <taxon>Mucoromycotina</taxon>
        <taxon>Mucoromycetes</taxon>
        <taxon>Mucorales</taxon>
        <taxon>Mucorineae</taxon>
        <taxon>Mucoraceae</taxon>
        <taxon>Mucor</taxon>
    </lineage>
</organism>
<evidence type="ECO:0000259" key="7">
    <source>
        <dbReference type="PROSITE" id="PS50016"/>
    </source>
</evidence>
<dbReference type="InterPro" id="IPR019787">
    <property type="entry name" value="Znf_PHD-finger"/>
</dbReference>
<dbReference type="PANTHER" id="PTHR46462">
    <property type="entry name" value="UPSET, ISOFORM A"/>
    <property type="match status" value="1"/>
</dbReference>
<dbReference type="PROSITE" id="PS50016">
    <property type="entry name" value="ZF_PHD_2"/>
    <property type="match status" value="1"/>
</dbReference>
<keyword evidence="3" id="KW-0862">Zinc</keyword>
<feature type="region of interest" description="Disordered" evidence="6">
    <location>
        <begin position="569"/>
        <end position="592"/>
    </location>
</feature>
<dbReference type="PROSITE" id="PS01359">
    <property type="entry name" value="ZF_PHD_1"/>
    <property type="match status" value="1"/>
</dbReference>
<reference evidence="9" key="1">
    <citation type="submission" date="2020-12" db="EMBL/GenBank/DDBJ databases">
        <title>Metabolic potential, ecology and presence of endohyphal bacteria is reflected in genomic diversity of Mucoromycotina.</title>
        <authorList>
            <person name="Muszewska A."/>
            <person name="Okrasinska A."/>
            <person name="Steczkiewicz K."/>
            <person name="Drgas O."/>
            <person name="Orlowska M."/>
            <person name="Perlinska-Lenart U."/>
            <person name="Aleksandrzak-Piekarczyk T."/>
            <person name="Szatraj K."/>
            <person name="Zielenkiewicz U."/>
            <person name="Pilsyk S."/>
            <person name="Malc E."/>
            <person name="Mieczkowski P."/>
            <person name="Kruszewska J.S."/>
            <person name="Biernat P."/>
            <person name="Pawlowska J."/>
        </authorList>
    </citation>
    <scope>NUCLEOTIDE SEQUENCE</scope>
    <source>
        <strain evidence="9">WA0000017839</strain>
    </source>
</reference>
<dbReference type="GO" id="GO:0070210">
    <property type="term" value="C:Rpd3L-Expanded complex"/>
    <property type="evidence" value="ECO:0007669"/>
    <property type="project" value="TreeGrafter"/>
</dbReference>
<evidence type="ECO:0000256" key="3">
    <source>
        <dbReference type="ARBA" id="ARBA00022833"/>
    </source>
</evidence>
<dbReference type="Pfam" id="PF20826">
    <property type="entry name" value="PHD_5"/>
    <property type="match status" value="1"/>
</dbReference>
<dbReference type="SUPFAM" id="SSF82199">
    <property type="entry name" value="SET domain"/>
    <property type="match status" value="1"/>
</dbReference>
<sequence>MSKLKLKYPETQHYSTTDDDLDTDDQSDIIRCVCHNTTDDGFTIQCESCDTWQHAKCVNIKKKAIPEHYICERCKKKKKKKPIRRRSSSETEDIRGNFFLNENIKQNLRIYELGLDRKKKLAKRVDSGSDEDKRKASFIPISKSVMKEKLVEDLFLEVHRQWIELNWPKAASGSKRHASSSISPNKCLDSIIVMESNLLLPAIPKASVKPIRKSLRGSFSFHSQNDPSIPKGIFADIHIPKSRYLMEVTGEALRKSEYKADTRNKFNLLGAPLPRVFFYPSLDICIDSRYTGNETRFIRRSCCPNSELKSIILPNDNEDHTIHMGIYTKDEVDKGEEITIGWNWHRGQLMWKKNKEFKDGHVADIMNDSEKELIRETLDLIDSEFGKCACEDEEDCLLEYLKEELERKNTVKKTKQKIPKPRKSASAYTNIFTSDEEGEIKPALSKKRVQFVDKSAKASIPTSPAISVDIDVTTMSPTPNPSENESDLTPGSKRTRPTSATIKLPCKKRWLFKYISQQQSLEASPPKLKTPIIYERADASDGASSESTLPLDNTHQINKEHEAINSPAAPEPIANVTNTQTNDSENPPSKDDMAKSIEHVYQEISSVSQPSVDIDNIGSEQSLPTVNNEAVSHKPTVVDEVSTSETLTGPEQKCKENAAPKVKLSIQEYLKRQRGNLPTPDENNN</sequence>
<evidence type="ECO:0000259" key="8">
    <source>
        <dbReference type="PROSITE" id="PS50280"/>
    </source>
</evidence>
<evidence type="ECO:0000313" key="9">
    <source>
        <dbReference type="EMBL" id="KAG2195814.1"/>
    </source>
</evidence>
<evidence type="ECO:0000313" key="10">
    <source>
        <dbReference type="Proteomes" id="UP000603453"/>
    </source>
</evidence>
<accession>A0A8H7QP21</accession>
<evidence type="ECO:0000256" key="4">
    <source>
        <dbReference type="ARBA" id="ARBA00022853"/>
    </source>
</evidence>
<dbReference type="OrthoDB" id="79252at2759"/>